<evidence type="ECO:0000313" key="2">
    <source>
        <dbReference type="Proteomes" id="UP000053611"/>
    </source>
</evidence>
<dbReference type="EMBL" id="KQ087253">
    <property type="protein sequence ID" value="KLT39621.1"/>
    <property type="molecule type" value="Genomic_DNA"/>
</dbReference>
<evidence type="ECO:0000313" key="1">
    <source>
        <dbReference type="EMBL" id="KLT39621.1"/>
    </source>
</evidence>
<accession>A0A0J0XEY1</accession>
<protein>
    <submittedName>
        <fullName evidence="1">Uncharacterized protein</fullName>
    </submittedName>
</protein>
<sequence>MACACDPKTPTAQCECGGKCTGSCDCPSCPANQAVACSCSQPGESCKCADGCKCADCKCPSCPSKKAAACKCEQPGASCQCAECKCPSCPSKQTKDCHSLDMWDASADLGVWVLRVAWRELWLRGQLQMQQLQVQAVPIEAGLLCLSYTSLKSVKLAGLHEVV</sequence>
<proteinExistence type="predicted"/>
<keyword evidence="2" id="KW-1185">Reference proteome</keyword>
<reference evidence="1 2" key="1">
    <citation type="submission" date="2015-03" db="EMBL/GenBank/DDBJ databases">
        <title>Genomics and transcriptomics of the oil-accumulating basidiomycete yeast T. oleaginosus allow insights into substrate utilization and the diverse evolutionary trajectories of mating systems in fungi.</title>
        <authorList>
            <consortium name="DOE Joint Genome Institute"/>
            <person name="Kourist R."/>
            <person name="Kracht O."/>
            <person name="Bracharz F."/>
            <person name="Lipzen A."/>
            <person name="Nolan M."/>
            <person name="Ohm R."/>
            <person name="Grigoriev I."/>
            <person name="Sun S."/>
            <person name="Heitman J."/>
            <person name="Bruck T."/>
            <person name="Nowrousian M."/>
        </authorList>
    </citation>
    <scope>NUCLEOTIDE SEQUENCE [LARGE SCALE GENOMIC DNA]</scope>
    <source>
        <strain evidence="1 2">IBC0246</strain>
    </source>
</reference>
<organism evidence="1 2">
    <name type="scientific">Cutaneotrichosporon oleaginosum</name>
    <dbReference type="NCBI Taxonomy" id="879819"/>
    <lineage>
        <taxon>Eukaryota</taxon>
        <taxon>Fungi</taxon>
        <taxon>Dikarya</taxon>
        <taxon>Basidiomycota</taxon>
        <taxon>Agaricomycotina</taxon>
        <taxon>Tremellomycetes</taxon>
        <taxon>Trichosporonales</taxon>
        <taxon>Trichosporonaceae</taxon>
        <taxon>Cutaneotrichosporon</taxon>
    </lineage>
</organism>
<dbReference type="RefSeq" id="XP_018276112.1">
    <property type="nucleotide sequence ID" value="XM_018424881.1"/>
</dbReference>
<gene>
    <name evidence="1" type="ORF">CC85DRAFT_293703</name>
</gene>
<dbReference type="GeneID" id="28985484"/>
<name>A0A0J0XEY1_9TREE</name>
<dbReference type="Proteomes" id="UP000053611">
    <property type="component" value="Unassembled WGS sequence"/>
</dbReference>
<dbReference type="AlphaFoldDB" id="A0A0J0XEY1"/>